<evidence type="ECO:0000256" key="1">
    <source>
        <dbReference type="SAM" id="MobiDB-lite"/>
    </source>
</evidence>
<dbReference type="EMBL" id="LR999458">
    <property type="protein sequence ID" value="CAE6229713.1"/>
    <property type="molecule type" value="Genomic_DNA"/>
</dbReference>
<sequence length="278" mass="30098">MPSRHTRLSGGRLWDFPSNAGPSNMYGNSGDSSDDSVIPSEHVRRMLEGSESESFMATSPSVTSVESISTREMVGSDSSFETDPSEDPEEFEDIVETSVESDEVVPLVDLGGNLGSVPVSDFVVLSDDSVEDFSDEFEEPEEQMATGFLFGDSDIDEPMWEGPDGVLYEFNSDDSWQPGVHANPYYYPPSPDSLLTLDSFSSMSLGTDFGVSDAPSEDNASRDSDSIVFLPTEYGIPRQALAYNMVPPSEVFATPPGPPSPDFVELSSDDELADAEES</sequence>
<feature type="region of interest" description="Disordered" evidence="1">
    <location>
        <begin position="206"/>
        <end position="225"/>
    </location>
</feature>
<reference evidence="2" key="1">
    <citation type="submission" date="2021-01" db="EMBL/GenBank/DDBJ databases">
        <authorList>
            <person name="Bezrukov I."/>
        </authorList>
    </citation>
    <scope>NUCLEOTIDE SEQUENCE</scope>
</reference>
<keyword evidence="3" id="KW-1185">Reference proteome</keyword>
<feature type="compositionally biased region" description="Polar residues" evidence="1">
    <location>
        <begin position="20"/>
        <end position="31"/>
    </location>
</feature>
<dbReference type="AlphaFoldDB" id="A0A8S2AZA8"/>
<accession>A0A8S2AZA8</accession>
<feature type="compositionally biased region" description="Acidic residues" evidence="1">
    <location>
        <begin position="267"/>
        <end position="278"/>
    </location>
</feature>
<protein>
    <submittedName>
        <fullName evidence="2">Uncharacterized protein</fullName>
    </submittedName>
</protein>
<gene>
    <name evidence="2" type="ORF">AARE701A_LOCUS20993</name>
</gene>
<evidence type="ECO:0000313" key="3">
    <source>
        <dbReference type="Proteomes" id="UP000682877"/>
    </source>
</evidence>
<organism evidence="2 3">
    <name type="scientific">Arabidopsis arenosa</name>
    <name type="common">Sand rock-cress</name>
    <name type="synonym">Cardaminopsis arenosa</name>
    <dbReference type="NCBI Taxonomy" id="38785"/>
    <lineage>
        <taxon>Eukaryota</taxon>
        <taxon>Viridiplantae</taxon>
        <taxon>Streptophyta</taxon>
        <taxon>Embryophyta</taxon>
        <taxon>Tracheophyta</taxon>
        <taxon>Spermatophyta</taxon>
        <taxon>Magnoliopsida</taxon>
        <taxon>eudicotyledons</taxon>
        <taxon>Gunneridae</taxon>
        <taxon>Pentapetalae</taxon>
        <taxon>rosids</taxon>
        <taxon>malvids</taxon>
        <taxon>Brassicales</taxon>
        <taxon>Brassicaceae</taxon>
        <taxon>Camelineae</taxon>
        <taxon>Arabidopsis</taxon>
    </lineage>
</organism>
<name>A0A8S2AZA8_ARAAE</name>
<proteinExistence type="predicted"/>
<dbReference type="Proteomes" id="UP000682877">
    <property type="component" value="Chromosome 8"/>
</dbReference>
<feature type="region of interest" description="Disordered" evidence="1">
    <location>
        <begin position="248"/>
        <end position="278"/>
    </location>
</feature>
<feature type="compositionally biased region" description="Polar residues" evidence="1">
    <location>
        <begin position="52"/>
        <end position="82"/>
    </location>
</feature>
<evidence type="ECO:0000313" key="2">
    <source>
        <dbReference type="EMBL" id="CAE6229713.1"/>
    </source>
</evidence>
<feature type="region of interest" description="Disordered" evidence="1">
    <location>
        <begin position="1"/>
        <end position="90"/>
    </location>
</feature>